<proteinExistence type="inferred from homology"/>
<dbReference type="HOGENOM" id="CLU_082174_0_0_1"/>
<accession>A0A074XM68</accession>
<evidence type="ECO:0000256" key="4">
    <source>
        <dbReference type="ARBA" id="ARBA00018463"/>
    </source>
</evidence>
<evidence type="ECO:0000256" key="6">
    <source>
        <dbReference type="ARBA" id="ARBA00023136"/>
    </source>
</evidence>
<gene>
    <name evidence="8" type="ORF">M438DRAFT_241488</name>
</gene>
<evidence type="ECO:0000313" key="8">
    <source>
        <dbReference type="EMBL" id="KEQ84819.1"/>
    </source>
</evidence>
<reference evidence="8 9" key="1">
    <citation type="journal article" date="2014" name="BMC Genomics">
        <title>Genome sequencing of four Aureobasidium pullulans varieties: biotechnological potential, stress tolerance, and description of new species.</title>
        <authorList>
            <person name="Gostin Ar C."/>
            <person name="Ohm R.A."/>
            <person name="Kogej T."/>
            <person name="Sonjak S."/>
            <person name="Turk M."/>
            <person name="Zajc J."/>
            <person name="Zalar P."/>
            <person name="Grube M."/>
            <person name="Sun H."/>
            <person name="Han J."/>
            <person name="Sharma A."/>
            <person name="Chiniquy J."/>
            <person name="Ngan C.Y."/>
            <person name="Lipzen A."/>
            <person name="Barry K."/>
            <person name="Grigoriev I.V."/>
            <person name="Gunde-Cimerman N."/>
        </authorList>
    </citation>
    <scope>NUCLEOTIDE SEQUENCE [LARGE SCALE GENOMIC DNA]</scope>
    <source>
        <strain evidence="8 9">EXF-150</strain>
    </source>
</reference>
<dbReference type="OrthoDB" id="5377273at2759"/>
<dbReference type="EMBL" id="KL584981">
    <property type="protein sequence ID" value="KEQ84819.1"/>
    <property type="molecule type" value="Genomic_DNA"/>
</dbReference>
<evidence type="ECO:0000256" key="3">
    <source>
        <dbReference type="ARBA" id="ARBA00011396"/>
    </source>
</evidence>
<keyword evidence="9" id="KW-1185">Reference proteome</keyword>
<dbReference type="GO" id="GO:0006612">
    <property type="term" value="P:protein targeting to membrane"/>
    <property type="evidence" value="ECO:0007669"/>
    <property type="project" value="TreeGrafter"/>
</dbReference>
<organism evidence="8 9">
    <name type="scientific">Aureobasidium pullulans EXF-150</name>
    <dbReference type="NCBI Taxonomy" id="1043002"/>
    <lineage>
        <taxon>Eukaryota</taxon>
        <taxon>Fungi</taxon>
        <taxon>Dikarya</taxon>
        <taxon>Ascomycota</taxon>
        <taxon>Pezizomycotina</taxon>
        <taxon>Dothideomycetes</taxon>
        <taxon>Dothideomycetidae</taxon>
        <taxon>Dothideales</taxon>
        <taxon>Saccotheciaceae</taxon>
        <taxon>Aureobasidium</taxon>
    </lineage>
</organism>
<evidence type="ECO:0000256" key="2">
    <source>
        <dbReference type="ARBA" id="ARBA00007732"/>
    </source>
</evidence>
<dbReference type="GeneID" id="40741850"/>
<dbReference type="STRING" id="1043002.A0A074XM68"/>
<dbReference type="AlphaFoldDB" id="A0A074XM68"/>
<dbReference type="RefSeq" id="XP_029761006.1">
    <property type="nucleotide sequence ID" value="XM_029899544.1"/>
</dbReference>
<protein>
    <recommendedName>
        <fullName evidence="4">Ras modification protein ERF4</fullName>
    </recommendedName>
</protein>
<sequence length="161" mass="18619">DTQLEDELPWGPSHPCFPHLNPHVAIASPLYSSTRVIRVQRDWLVAGDLYPALQNLYPEILDQWLSESDFRTVVETLNPMLKQAFEPNTWGSWFDALMGVATGFLWDNFGWTGVKRGVRDMEKWVEGWNTEAEREGREVRLIDLRRTGFLSLDIQIPDPHV</sequence>
<dbReference type="GO" id="GO:0031211">
    <property type="term" value="C:endoplasmic reticulum palmitoyltransferase complex"/>
    <property type="evidence" value="ECO:0007669"/>
    <property type="project" value="TreeGrafter"/>
</dbReference>
<comment type="subcellular location">
    <subcellularLocation>
        <location evidence="1">Endoplasmic reticulum membrane</location>
        <topology evidence="1">Peripheral membrane protein</topology>
    </subcellularLocation>
</comment>
<keyword evidence="6" id="KW-0472">Membrane</keyword>
<dbReference type="Proteomes" id="UP000030706">
    <property type="component" value="Unassembled WGS sequence"/>
</dbReference>
<dbReference type="PANTHER" id="PTHR13254:SF0">
    <property type="entry name" value="GOLGIN SUBFAMILY A MEMBER 7_ERF4 DOMAIN-CONTAINING PROTEIN"/>
    <property type="match status" value="1"/>
</dbReference>
<name>A0A074XM68_AURPU</name>
<evidence type="ECO:0000256" key="5">
    <source>
        <dbReference type="ARBA" id="ARBA00022824"/>
    </source>
</evidence>
<comment type="subunit">
    <text evidence="3">Interacts with ERF2.</text>
</comment>
<dbReference type="InterPro" id="IPR019383">
    <property type="entry name" value="Golgin_A_7/ERF4"/>
</dbReference>
<evidence type="ECO:0000313" key="9">
    <source>
        <dbReference type="Proteomes" id="UP000030706"/>
    </source>
</evidence>
<evidence type="ECO:0000256" key="1">
    <source>
        <dbReference type="ARBA" id="ARBA00004406"/>
    </source>
</evidence>
<feature type="non-terminal residue" evidence="8">
    <location>
        <position position="1"/>
    </location>
</feature>
<dbReference type="Pfam" id="PF10256">
    <property type="entry name" value="Erf4"/>
    <property type="match status" value="1"/>
</dbReference>
<feature type="non-terminal residue" evidence="8">
    <location>
        <position position="161"/>
    </location>
</feature>
<evidence type="ECO:0000259" key="7">
    <source>
        <dbReference type="Pfam" id="PF10256"/>
    </source>
</evidence>
<feature type="domain" description="Golgin subfamily A member 7/ERF4" evidence="7">
    <location>
        <begin position="36"/>
        <end position="153"/>
    </location>
</feature>
<dbReference type="GO" id="GO:0005789">
    <property type="term" value="C:endoplasmic reticulum membrane"/>
    <property type="evidence" value="ECO:0007669"/>
    <property type="project" value="UniProtKB-SubCell"/>
</dbReference>
<dbReference type="InterPro" id="IPR051371">
    <property type="entry name" value="Ras_palmitoyltransferase"/>
</dbReference>
<dbReference type="PANTHER" id="PTHR13254">
    <property type="entry name" value="GOLGI AUTOANTIGEN, GOLGIN SUBFAMILY A, 7"/>
    <property type="match status" value="1"/>
</dbReference>
<keyword evidence="5" id="KW-0256">Endoplasmic reticulum</keyword>
<comment type="similarity">
    <text evidence="2">Belongs to the ERF4 family.</text>
</comment>